<dbReference type="Pfam" id="PF11283">
    <property type="entry name" value="DUF3084"/>
    <property type="match status" value="1"/>
</dbReference>
<dbReference type="InterPro" id="IPR021435">
    <property type="entry name" value="DUF3084"/>
</dbReference>
<keyword evidence="2" id="KW-0472">Membrane</keyword>
<evidence type="ECO:0000256" key="1">
    <source>
        <dbReference type="SAM" id="Coils"/>
    </source>
</evidence>
<keyword evidence="2" id="KW-0812">Transmembrane</keyword>
<evidence type="ECO:0000256" key="2">
    <source>
        <dbReference type="SAM" id="Phobius"/>
    </source>
</evidence>
<organism evidence="3 4">
    <name type="scientific">Thermatribacter velox</name>
    <dbReference type="NCBI Taxonomy" id="3039681"/>
    <lineage>
        <taxon>Bacteria</taxon>
        <taxon>Pseudomonadati</taxon>
        <taxon>Atribacterota</taxon>
        <taxon>Atribacteria</taxon>
        <taxon>Atribacterales</taxon>
        <taxon>Thermatribacteraceae</taxon>
        <taxon>Thermatribacter</taxon>
    </lineage>
</organism>
<dbReference type="Gene3D" id="1.10.287.1490">
    <property type="match status" value="1"/>
</dbReference>
<dbReference type="Proteomes" id="UP001461341">
    <property type="component" value="Chromosome"/>
</dbReference>
<proteinExistence type="predicted"/>
<dbReference type="EMBL" id="CP121689">
    <property type="protein sequence ID" value="WZL76279.1"/>
    <property type="molecule type" value="Genomic_DNA"/>
</dbReference>
<feature type="transmembrane region" description="Helical" evidence="2">
    <location>
        <begin position="6"/>
        <end position="25"/>
    </location>
</feature>
<name>A0ABZ2YEK5_9BACT</name>
<keyword evidence="1" id="KW-0175">Coiled coil</keyword>
<sequence>MRASFSSFLLILSIILLSGVIAYVGDFLGRRIGRKKLSLFKLRPRYTAFLVSIITGILIATVTLLVLSAASEDVRTALFGMQELREQLNSLNQEVIARSLELENTKKRLEDYQSRVQELETKERELQNSKAALEEQTRLLGETVAQLEKQRDELQQELTSLRAELARLRSGIVAIRQGRIVFQDDEEILRAILPGGMSEDKAQEALLAVIRKGDQLALQKGAGRHSETGQAVFVPEEDFRQAIDRIHNASNDVVVRLVAAINSLQGEPVIARMYVDENRKIFSQGEIVYQKALTIDEETNIDALLGEVLRELNAVGLKQGILPQEGKVGIISASNLTEVFQELESIRGKIVLRAVAEEDIFTAGPLRVRLEVLKEQTPEGQATQSEQGGQNDTA</sequence>
<accession>A0ABZ2YEK5</accession>
<feature type="coiled-coil region" evidence="1">
    <location>
        <begin position="81"/>
        <end position="171"/>
    </location>
</feature>
<keyword evidence="4" id="KW-1185">Reference proteome</keyword>
<evidence type="ECO:0000313" key="4">
    <source>
        <dbReference type="Proteomes" id="UP001461341"/>
    </source>
</evidence>
<gene>
    <name evidence="3" type="ORF">QBE54_00675</name>
</gene>
<keyword evidence="2" id="KW-1133">Transmembrane helix</keyword>
<protein>
    <submittedName>
        <fullName evidence="3">DUF3084 domain-containing protein</fullName>
    </submittedName>
</protein>
<evidence type="ECO:0000313" key="3">
    <source>
        <dbReference type="EMBL" id="WZL76279.1"/>
    </source>
</evidence>
<reference evidence="3 4" key="1">
    <citation type="submission" date="2023-03" db="EMBL/GenBank/DDBJ databases">
        <title>Novel Species.</title>
        <authorList>
            <person name="Ma S."/>
        </authorList>
    </citation>
    <scope>NUCLEOTIDE SEQUENCE [LARGE SCALE GENOMIC DNA]</scope>
    <source>
        <strain evidence="3 4">B11</strain>
    </source>
</reference>
<dbReference type="RefSeq" id="WP_369018437.1">
    <property type="nucleotide sequence ID" value="NZ_CP121689.1"/>
</dbReference>
<feature type="transmembrane region" description="Helical" evidence="2">
    <location>
        <begin position="46"/>
        <end position="67"/>
    </location>
</feature>